<comment type="caution">
    <text evidence="13">The sequence shown here is derived from an EMBL/GenBank/DDBJ whole genome shotgun (WGS) entry which is preliminary data.</text>
</comment>
<evidence type="ECO:0000256" key="12">
    <source>
        <dbReference type="RuleBase" id="RU003879"/>
    </source>
</evidence>
<dbReference type="PANTHER" id="PTHR30558:SF12">
    <property type="entry name" value="BIOPOLYMER TRANSPORT PROTEIN EXBD"/>
    <property type="match status" value="1"/>
</dbReference>
<dbReference type="InterPro" id="IPR003400">
    <property type="entry name" value="ExbD"/>
</dbReference>
<gene>
    <name evidence="13" type="ORF">KCG46_02465</name>
</gene>
<evidence type="ECO:0000256" key="1">
    <source>
        <dbReference type="ARBA" id="ARBA00003540"/>
    </source>
</evidence>
<proteinExistence type="inferred from homology"/>
<evidence type="ECO:0000256" key="3">
    <source>
        <dbReference type="ARBA" id="ARBA00005811"/>
    </source>
</evidence>
<keyword evidence="14" id="KW-1185">Reference proteome</keyword>
<protein>
    <submittedName>
        <fullName evidence="13">Biopolymer transporter ExbD</fullName>
    </submittedName>
</protein>
<keyword evidence="8 12" id="KW-0812">Transmembrane</keyword>
<evidence type="ECO:0000256" key="4">
    <source>
        <dbReference type="ARBA" id="ARBA00011471"/>
    </source>
</evidence>
<dbReference type="PANTHER" id="PTHR30558">
    <property type="entry name" value="EXBD MEMBRANE COMPONENT OF PMF-DRIVEN MACROMOLECULE IMPORT SYSTEM"/>
    <property type="match status" value="1"/>
</dbReference>
<keyword evidence="11" id="KW-0472">Membrane</keyword>
<keyword evidence="7" id="KW-0997">Cell inner membrane</keyword>
<comment type="subcellular location">
    <subcellularLocation>
        <location evidence="2">Cell inner membrane</location>
        <topology evidence="2">Single-pass type II membrane protein</topology>
    </subcellularLocation>
    <subcellularLocation>
        <location evidence="12">Cell membrane</location>
        <topology evidence="12">Single-pass type II membrane protein</topology>
    </subcellularLocation>
</comment>
<evidence type="ECO:0000256" key="10">
    <source>
        <dbReference type="ARBA" id="ARBA00022989"/>
    </source>
</evidence>
<sequence length="126" mass="13823">MNVTPFIDVLLVLLIMLMLAIPVQTHQTTVDLPSPPIKPIHPVLQENTVFITANDDLLWNGSAVTSNQLRAQVTAASAMETEPLLRFEPAALASYDRSARTITLIKESGAESFAFVGNTKHRKFGH</sequence>
<evidence type="ECO:0000256" key="6">
    <source>
        <dbReference type="ARBA" id="ARBA00022475"/>
    </source>
</evidence>
<dbReference type="GO" id="GO:0005886">
    <property type="term" value="C:plasma membrane"/>
    <property type="evidence" value="ECO:0007669"/>
    <property type="project" value="UniProtKB-SubCell"/>
</dbReference>
<keyword evidence="6" id="KW-1003">Cell membrane</keyword>
<organism evidence="13 14">
    <name type="scientific">Erythrobacter crassostreae</name>
    <dbReference type="NCBI Taxonomy" id="2828328"/>
    <lineage>
        <taxon>Bacteria</taxon>
        <taxon>Pseudomonadati</taxon>
        <taxon>Pseudomonadota</taxon>
        <taxon>Alphaproteobacteria</taxon>
        <taxon>Sphingomonadales</taxon>
        <taxon>Erythrobacteraceae</taxon>
        <taxon>Erythrobacter/Porphyrobacter group</taxon>
        <taxon>Erythrobacter</taxon>
    </lineage>
</organism>
<evidence type="ECO:0000313" key="14">
    <source>
        <dbReference type="Proteomes" id="UP001138681"/>
    </source>
</evidence>
<reference evidence="13" key="1">
    <citation type="submission" date="2021-04" db="EMBL/GenBank/DDBJ databases">
        <authorList>
            <person name="Pira H."/>
            <person name="Risdian C."/>
            <person name="Wink J."/>
        </authorList>
    </citation>
    <scope>NUCLEOTIDE SEQUENCE</scope>
    <source>
        <strain evidence="13">WH158</strain>
    </source>
</reference>
<dbReference type="EMBL" id="JAGSPC010000001">
    <property type="protein sequence ID" value="MBV7258437.1"/>
    <property type="molecule type" value="Genomic_DNA"/>
</dbReference>
<comment type="function">
    <text evidence="1">Involved in the TonB-dependent energy-dependent transport of various receptor-bound substrates.</text>
</comment>
<evidence type="ECO:0000256" key="7">
    <source>
        <dbReference type="ARBA" id="ARBA00022519"/>
    </source>
</evidence>
<keyword evidence="5 12" id="KW-0813">Transport</keyword>
<evidence type="ECO:0000256" key="5">
    <source>
        <dbReference type="ARBA" id="ARBA00022448"/>
    </source>
</evidence>
<keyword evidence="9 12" id="KW-0653">Protein transport</keyword>
<comment type="subunit">
    <text evidence="4">The accessory proteins ExbB and ExbD seem to form a complex with TonB.</text>
</comment>
<dbReference type="AlphaFoldDB" id="A0A9X1F1L1"/>
<evidence type="ECO:0000256" key="11">
    <source>
        <dbReference type="ARBA" id="ARBA00023136"/>
    </source>
</evidence>
<comment type="similarity">
    <text evidence="3 12">Belongs to the ExbD/TolR family.</text>
</comment>
<dbReference type="Proteomes" id="UP001138681">
    <property type="component" value="Unassembled WGS sequence"/>
</dbReference>
<dbReference type="Pfam" id="PF02472">
    <property type="entry name" value="ExbD"/>
    <property type="match status" value="1"/>
</dbReference>
<evidence type="ECO:0000256" key="2">
    <source>
        <dbReference type="ARBA" id="ARBA00004249"/>
    </source>
</evidence>
<evidence type="ECO:0000256" key="9">
    <source>
        <dbReference type="ARBA" id="ARBA00022927"/>
    </source>
</evidence>
<dbReference type="GO" id="GO:0015031">
    <property type="term" value="P:protein transport"/>
    <property type="evidence" value="ECO:0007669"/>
    <property type="project" value="UniProtKB-KW"/>
</dbReference>
<evidence type="ECO:0000256" key="8">
    <source>
        <dbReference type="ARBA" id="ARBA00022692"/>
    </source>
</evidence>
<keyword evidence="10" id="KW-1133">Transmembrane helix</keyword>
<evidence type="ECO:0000313" key="13">
    <source>
        <dbReference type="EMBL" id="MBV7258437.1"/>
    </source>
</evidence>
<name>A0A9X1F1L1_9SPHN</name>
<accession>A0A9X1F1L1</accession>
<dbReference type="GO" id="GO:0022857">
    <property type="term" value="F:transmembrane transporter activity"/>
    <property type="evidence" value="ECO:0007669"/>
    <property type="project" value="InterPro"/>
</dbReference>